<evidence type="ECO:0000313" key="2">
    <source>
        <dbReference type="EMBL" id="QGW28742.1"/>
    </source>
</evidence>
<feature type="transmembrane region" description="Helical" evidence="1">
    <location>
        <begin position="5"/>
        <end position="21"/>
    </location>
</feature>
<feature type="transmembrane region" description="Helical" evidence="1">
    <location>
        <begin position="103"/>
        <end position="121"/>
    </location>
</feature>
<dbReference type="EMBL" id="CP046566">
    <property type="protein sequence ID" value="QGW28742.1"/>
    <property type="molecule type" value="Genomic_DNA"/>
</dbReference>
<proteinExistence type="predicted"/>
<organism evidence="2 3">
    <name type="scientific">Phnomibacter ginsenosidimutans</name>
    <dbReference type="NCBI Taxonomy" id="2676868"/>
    <lineage>
        <taxon>Bacteria</taxon>
        <taxon>Pseudomonadati</taxon>
        <taxon>Bacteroidota</taxon>
        <taxon>Chitinophagia</taxon>
        <taxon>Chitinophagales</taxon>
        <taxon>Chitinophagaceae</taxon>
        <taxon>Phnomibacter</taxon>
    </lineage>
</organism>
<feature type="transmembrane region" description="Helical" evidence="1">
    <location>
        <begin position="59"/>
        <end position="83"/>
    </location>
</feature>
<keyword evidence="1" id="KW-0812">Transmembrane</keyword>
<sequence>MHRILLYNWICAIGMLISFAMQGYGAVSISFSTLSIVVFAWAAVYLFQWMRQSTPHPAFAWLRAALWYGLLSTLGTAALSYMMASHQITQHGYLAAVYWYLHFQYNGWFFLGGMALFSWWLSDLPNTPPPSGYGKTIADLELPAGLRTKCVVDGFATARIPAGCAGRFGSGNWLDYAVDPPVQASVFPTVASPKIVEAFVLVSGICH</sequence>
<accession>A0A6I6GP80</accession>
<gene>
    <name evidence="2" type="ORF">GLV81_12100</name>
</gene>
<name>A0A6I6GP80_9BACT</name>
<evidence type="ECO:0000313" key="3">
    <source>
        <dbReference type="Proteomes" id="UP000426027"/>
    </source>
</evidence>
<protein>
    <submittedName>
        <fullName evidence="2">Uncharacterized protein</fullName>
    </submittedName>
</protein>
<keyword evidence="1" id="KW-1133">Transmembrane helix</keyword>
<dbReference type="KEGG" id="fls:GLV81_12100"/>
<dbReference type="Proteomes" id="UP000426027">
    <property type="component" value="Chromosome"/>
</dbReference>
<keyword evidence="3" id="KW-1185">Reference proteome</keyword>
<dbReference type="AlphaFoldDB" id="A0A6I6GP80"/>
<feature type="transmembrane region" description="Helical" evidence="1">
    <location>
        <begin position="27"/>
        <end position="47"/>
    </location>
</feature>
<evidence type="ECO:0000256" key="1">
    <source>
        <dbReference type="SAM" id="Phobius"/>
    </source>
</evidence>
<keyword evidence="1" id="KW-0472">Membrane</keyword>
<dbReference type="RefSeq" id="WP_157479095.1">
    <property type="nucleotide sequence ID" value="NZ_CP046566.1"/>
</dbReference>
<reference evidence="2 3" key="1">
    <citation type="submission" date="2019-11" db="EMBL/GenBank/DDBJ databases">
        <authorList>
            <person name="Im W.T."/>
        </authorList>
    </citation>
    <scope>NUCLEOTIDE SEQUENCE [LARGE SCALE GENOMIC DNA]</scope>
    <source>
        <strain evidence="2 3">SB-02</strain>
    </source>
</reference>